<feature type="domain" description="Peptidase S54 rhomboid" evidence="8">
    <location>
        <begin position="535"/>
        <end position="672"/>
    </location>
</feature>
<keyword evidence="5 7" id="KW-1133">Transmembrane helix</keyword>
<evidence type="ECO:0000256" key="5">
    <source>
        <dbReference type="ARBA" id="ARBA00022989"/>
    </source>
</evidence>
<dbReference type="Proteomes" id="UP001652625">
    <property type="component" value="Chromosome 08"/>
</dbReference>
<dbReference type="InterPro" id="IPR035952">
    <property type="entry name" value="Rhomboid-like_sf"/>
</dbReference>
<feature type="transmembrane region" description="Helical" evidence="7">
    <location>
        <begin position="299"/>
        <end position="322"/>
    </location>
</feature>
<evidence type="ECO:0000313" key="9">
    <source>
        <dbReference type="Proteomes" id="UP001652625"/>
    </source>
</evidence>
<feature type="transmembrane region" description="Helical" evidence="7">
    <location>
        <begin position="601"/>
        <end position="619"/>
    </location>
</feature>
<evidence type="ECO:0000313" key="12">
    <source>
        <dbReference type="RefSeq" id="XP_065659640.1"/>
    </source>
</evidence>
<proteinExistence type="inferred from homology"/>
<reference evidence="10 11" key="1">
    <citation type="submission" date="2025-05" db="UniProtKB">
        <authorList>
            <consortium name="RefSeq"/>
        </authorList>
    </citation>
    <scope>IDENTIFICATION</scope>
</reference>
<dbReference type="Pfam" id="PF01694">
    <property type="entry name" value="Rhomboid"/>
    <property type="match status" value="1"/>
</dbReference>
<name>A0ABM4CD87_HYDVU</name>
<dbReference type="RefSeq" id="XP_065659640.1">
    <property type="nucleotide sequence ID" value="XM_065803568.1"/>
</dbReference>
<dbReference type="RefSeq" id="XP_065659639.1">
    <property type="nucleotide sequence ID" value="XM_065803567.1"/>
</dbReference>
<evidence type="ECO:0000259" key="8">
    <source>
        <dbReference type="Pfam" id="PF01694"/>
    </source>
</evidence>
<evidence type="ECO:0000313" key="10">
    <source>
        <dbReference type="RefSeq" id="XP_065659638.1"/>
    </source>
</evidence>
<evidence type="ECO:0000256" key="6">
    <source>
        <dbReference type="ARBA" id="ARBA00023136"/>
    </source>
</evidence>
<dbReference type="GeneID" id="100211857"/>
<gene>
    <name evidence="10 11 12" type="primary">LOC100211857</name>
</gene>
<feature type="transmembrane region" description="Helical" evidence="7">
    <location>
        <begin position="688"/>
        <end position="707"/>
    </location>
</feature>
<evidence type="ECO:0000256" key="1">
    <source>
        <dbReference type="ARBA" id="ARBA00004477"/>
    </source>
</evidence>
<dbReference type="RefSeq" id="XP_065659638.1">
    <property type="nucleotide sequence ID" value="XM_065803566.1"/>
</dbReference>
<keyword evidence="6 7" id="KW-0472">Membrane</keyword>
<keyword evidence="4" id="KW-0256">Endoplasmic reticulum</keyword>
<dbReference type="PANTHER" id="PTHR45965">
    <property type="entry name" value="INACTIVE RHOMBOID PROTEIN"/>
    <property type="match status" value="1"/>
</dbReference>
<organism evidence="9 12">
    <name type="scientific">Hydra vulgaris</name>
    <name type="common">Hydra</name>
    <name type="synonym">Hydra attenuata</name>
    <dbReference type="NCBI Taxonomy" id="6087"/>
    <lineage>
        <taxon>Eukaryota</taxon>
        <taxon>Metazoa</taxon>
        <taxon>Cnidaria</taxon>
        <taxon>Hydrozoa</taxon>
        <taxon>Hydroidolina</taxon>
        <taxon>Anthoathecata</taxon>
        <taxon>Aplanulata</taxon>
        <taxon>Hydridae</taxon>
        <taxon>Hydra</taxon>
    </lineage>
</organism>
<dbReference type="SUPFAM" id="SSF144091">
    <property type="entry name" value="Rhomboid-like"/>
    <property type="match status" value="1"/>
</dbReference>
<evidence type="ECO:0000256" key="2">
    <source>
        <dbReference type="ARBA" id="ARBA00009045"/>
    </source>
</evidence>
<feature type="transmembrane region" description="Helical" evidence="7">
    <location>
        <begin position="657"/>
        <end position="676"/>
    </location>
</feature>
<evidence type="ECO:0000256" key="3">
    <source>
        <dbReference type="ARBA" id="ARBA00022692"/>
    </source>
</evidence>
<dbReference type="InterPro" id="IPR022764">
    <property type="entry name" value="Peptidase_S54_rhomboid_dom"/>
</dbReference>
<dbReference type="PANTHER" id="PTHR45965:SF3">
    <property type="entry name" value="INACTIVE RHOMBOID PROTEIN 1"/>
    <property type="match status" value="1"/>
</dbReference>
<feature type="transmembrane region" description="Helical" evidence="7">
    <location>
        <begin position="540"/>
        <end position="561"/>
    </location>
</feature>
<accession>A0ABM4CD87</accession>
<sequence>MDVELTSCSNKNHIKLEELPSIYVSDSSGIDHNNGCNDRPKLTRAQSIKQSITKNTLDFFGVASENEEVREKWDQRRLRLRSRLGKIKSSQSGSFYGDETDGMHFSTVVQYAMAQNNVVKRRRENAAKLLWRSASKKLLDKPQYAASTIDSFRGRSYAPADLLDDDISVFSSVSHLEYPSVTPSSGLPTPSFIDDHFFFFDEPIIDDEHELDQADGGPSAMPTPKIEHHVESASSQARSMSRQVSERRNRIERPIERKKKKREFGKSVVANILNLTLLRNRITSAVREQIDEFSDHRPYFTYWLSFVQVVILIVMISVYPFAPIGVSERSTQKNILVSRNGVLGMELKGKKEVESFWIGPTLQTLIILGAKYAPCMRHDIQLYRELLYERAMENNTGCCIQTHNTGCIQRSKRECSSSFTTYKPSIVCGQDPKACLTPPSKPPNEWGKLAITEWPVCQKSTNISQLPREDYPHMHCEITGRPCCIGTQAECIITNKDYCDFKDGIYHADKTLCSQVDCLASTCGLLPFVKQDQPDQIYRLWLSLFLHAGILHLVIVLIFNFTILQDIELMAGWLRTALIYLLSGIGGSLWSSILLPYSPEVGPSGSCFGIIACLFVEYIQSWQLYKTPWIGFFKLCGLVSVLFLIGLLPYIDNFAHIFGFVYGFLLSVIFLPYITFGDWDRRRKKIQIVVAIVILFIITTVGFILFYKVQEFHSAAITFFNCIPITDNFCKNYHQGQSLESRGDF</sequence>
<comment type="similarity">
    <text evidence="2">Belongs to the peptidase S54 family.</text>
</comment>
<feature type="transmembrane region" description="Helical" evidence="7">
    <location>
        <begin position="631"/>
        <end position="651"/>
    </location>
</feature>
<evidence type="ECO:0000313" key="11">
    <source>
        <dbReference type="RefSeq" id="XP_065659639.1"/>
    </source>
</evidence>
<evidence type="ECO:0000256" key="7">
    <source>
        <dbReference type="SAM" id="Phobius"/>
    </source>
</evidence>
<feature type="transmembrane region" description="Helical" evidence="7">
    <location>
        <begin position="573"/>
        <end position="595"/>
    </location>
</feature>
<comment type="subcellular location">
    <subcellularLocation>
        <location evidence="1">Endoplasmic reticulum membrane</location>
        <topology evidence="1">Multi-pass membrane protein</topology>
    </subcellularLocation>
</comment>
<keyword evidence="3 7" id="KW-0812">Transmembrane</keyword>
<dbReference type="InterPro" id="IPR051512">
    <property type="entry name" value="Inactive_Rhomboid"/>
</dbReference>
<evidence type="ECO:0000256" key="4">
    <source>
        <dbReference type="ARBA" id="ARBA00022824"/>
    </source>
</evidence>
<protein>
    <submittedName>
        <fullName evidence="10 11">Inactive rhomboid protein 1 isoform X2</fullName>
    </submittedName>
</protein>
<dbReference type="Gene3D" id="1.20.1540.10">
    <property type="entry name" value="Rhomboid-like"/>
    <property type="match status" value="1"/>
</dbReference>
<keyword evidence="9" id="KW-1185">Reference proteome</keyword>